<comment type="function">
    <text evidence="6">Also exhibits azoreductase activity. Catalyzes the reductive cleavage of the azo bond in aromatic azo compounds to the corresponding amines.</text>
</comment>
<comment type="cofactor">
    <cofactor evidence="6">
        <name>FMN</name>
        <dbReference type="ChEBI" id="CHEBI:58210"/>
    </cofactor>
    <text evidence="6">Binds 1 FMN per subunit.</text>
</comment>
<proteinExistence type="inferred from homology"/>
<evidence type="ECO:0000259" key="7">
    <source>
        <dbReference type="Pfam" id="PF02525"/>
    </source>
</evidence>
<dbReference type="GO" id="GO:0016655">
    <property type="term" value="F:oxidoreductase activity, acting on NAD(P)H, quinone or similar compound as acceptor"/>
    <property type="evidence" value="ECO:0007669"/>
    <property type="project" value="InterPro"/>
</dbReference>
<evidence type="ECO:0000256" key="1">
    <source>
        <dbReference type="ARBA" id="ARBA00022630"/>
    </source>
</evidence>
<evidence type="ECO:0000256" key="3">
    <source>
        <dbReference type="ARBA" id="ARBA00023002"/>
    </source>
</evidence>
<accession>A0A135W885</accession>
<comment type="caution">
    <text evidence="8">The sequence shown here is derived from an EMBL/GenBank/DDBJ whole genome shotgun (WGS) entry which is preliminary data.</text>
</comment>
<evidence type="ECO:0000256" key="4">
    <source>
        <dbReference type="ARBA" id="ARBA00023027"/>
    </source>
</evidence>
<keyword evidence="1 6" id="KW-0285">Flavoprotein</keyword>
<dbReference type="GO" id="GO:0009055">
    <property type="term" value="F:electron transfer activity"/>
    <property type="evidence" value="ECO:0007669"/>
    <property type="project" value="UniProtKB-UniRule"/>
</dbReference>
<dbReference type="AlphaFoldDB" id="A0A135W885"/>
<reference evidence="9" key="1">
    <citation type="submission" date="2015-12" db="EMBL/GenBank/DDBJ databases">
        <title>Genome sequence of a biocontrol rhizobacterium Chryseobacterium kwangjuense strain KJ1R5 isolated from pepper (Capsicum annuum L.).</title>
        <authorList>
            <person name="Jeong J.-J."/>
            <person name="Park H."/>
            <person name="Mannaa M."/>
            <person name="Sang M.K."/>
            <person name="Choi I.-G."/>
            <person name="Kim K.D."/>
        </authorList>
    </citation>
    <scope>NUCLEOTIDE SEQUENCE [LARGE SCALE GENOMIC DNA]</scope>
    <source>
        <strain evidence="9">KJ1R5</strain>
    </source>
</reference>
<keyword evidence="4 6" id="KW-0520">NAD</keyword>
<keyword evidence="3 6" id="KW-0560">Oxidoreductase</keyword>
<dbReference type="InterPro" id="IPR050104">
    <property type="entry name" value="FMN-dep_NADH:Q_OxRdtase_AzoR1"/>
</dbReference>
<comment type="catalytic activity">
    <reaction evidence="6">
        <text>2 a quinone + NADH + H(+) = 2 a 1,4-benzosemiquinone + NAD(+)</text>
        <dbReference type="Rhea" id="RHEA:65952"/>
        <dbReference type="ChEBI" id="CHEBI:15378"/>
        <dbReference type="ChEBI" id="CHEBI:57540"/>
        <dbReference type="ChEBI" id="CHEBI:57945"/>
        <dbReference type="ChEBI" id="CHEBI:132124"/>
        <dbReference type="ChEBI" id="CHEBI:134225"/>
    </reaction>
</comment>
<dbReference type="SUPFAM" id="SSF52218">
    <property type="entry name" value="Flavoproteins"/>
    <property type="match status" value="1"/>
</dbReference>
<dbReference type="EC" id="1.6.5.-" evidence="6"/>
<dbReference type="EMBL" id="LPUR01000016">
    <property type="protein sequence ID" value="KXH81138.1"/>
    <property type="molecule type" value="Genomic_DNA"/>
</dbReference>
<comment type="caution">
    <text evidence="6">Lacks conserved residue(s) required for the propagation of feature annotation.</text>
</comment>
<feature type="binding site" evidence="6">
    <location>
        <position position="10"/>
    </location>
    <ligand>
        <name>FMN</name>
        <dbReference type="ChEBI" id="CHEBI:58210"/>
    </ligand>
</feature>
<keyword evidence="2 6" id="KW-0288">FMN</keyword>
<gene>
    <name evidence="6" type="primary">azoR</name>
    <name evidence="8" type="ORF">AU378_15560</name>
</gene>
<evidence type="ECO:0000313" key="8">
    <source>
        <dbReference type="EMBL" id="KXH81138.1"/>
    </source>
</evidence>
<comment type="function">
    <text evidence="6">Quinone reductase that provides resistance to thiol-specific stress caused by electrophilic quinones.</text>
</comment>
<dbReference type="HAMAP" id="MF_01216">
    <property type="entry name" value="Azoreductase_type1"/>
    <property type="match status" value="1"/>
</dbReference>
<dbReference type="InterPro" id="IPR023048">
    <property type="entry name" value="NADH:quinone_OxRdtase_FMN_depd"/>
</dbReference>
<organism evidence="8 9">
    <name type="scientific">Chryseobacterium kwangjuense</name>
    <dbReference type="NCBI Taxonomy" id="267125"/>
    <lineage>
        <taxon>Bacteria</taxon>
        <taxon>Pseudomonadati</taxon>
        <taxon>Bacteroidota</taxon>
        <taxon>Flavobacteriia</taxon>
        <taxon>Flavobacteriales</taxon>
        <taxon>Weeksellaceae</taxon>
        <taxon>Chryseobacterium group</taxon>
        <taxon>Chryseobacterium</taxon>
    </lineage>
</organism>
<dbReference type="PANTHER" id="PTHR43741:SF2">
    <property type="entry name" value="FMN-DEPENDENT NADH:QUINONE OXIDOREDUCTASE"/>
    <property type="match status" value="1"/>
</dbReference>
<comment type="similarity">
    <text evidence="6">Belongs to the azoreductase type 1 family.</text>
</comment>
<evidence type="ECO:0000256" key="2">
    <source>
        <dbReference type="ARBA" id="ARBA00022643"/>
    </source>
</evidence>
<dbReference type="RefSeq" id="WP_062652319.1">
    <property type="nucleotide sequence ID" value="NZ_LPUR01000016.1"/>
</dbReference>
<evidence type="ECO:0000256" key="6">
    <source>
        <dbReference type="HAMAP-Rule" id="MF_01216"/>
    </source>
</evidence>
<dbReference type="Gene3D" id="3.40.50.360">
    <property type="match status" value="1"/>
</dbReference>
<dbReference type="GO" id="GO:0016652">
    <property type="term" value="F:oxidoreductase activity, acting on NAD(P)H as acceptor"/>
    <property type="evidence" value="ECO:0007669"/>
    <property type="project" value="UniProtKB-UniRule"/>
</dbReference>
<dbReference type="EC" id="1.7.1.17" evidence="6"/>
<reference evidence="8 9" key="2">
    <citation type="journal article" date="2016" name="Genome Announc.">
        <title>Draft Genome Sequence of a Biocontrol Rhizobacterium, Chryseobacterium kwangjuense Strain KJ1R5, Isolated from Pepper (Capsicum annuum).</title>
        <authorList>
            <person name="Jeong J.J."/>
            <person name="Park H."/>
            <person name="Park B.H."/>
            <person name="Mannaa M."/>
            <person name="Sang M.K."/>
            <person name="Choi I.G."/>
            <person name="Kim K.D."/>
        </authorList>
    </citation>
    <scope>NUCLEOTIDE SEQUENCE [LARGE SCALE GENOMIC DNA]</scope>
    <source>
        <strain evidence="8 9">KJ1R5</strain>
    </source>
</reference>
<dbReference type="OrthoDB" id="9805013at2"/>
<name>A0A135W885_9FLAO</name>
<dbReference type="Pfam" id="PF02525">
    <property type="entry name" value="Flavodoxin_2"/>
    <property type="match status" value="1"/>
</dbReference>
<sequence length="194" mass="22127">MNTLLRIDSSLRLKDSYSRRMGDYFVKQWKLKHPNGAILKRDTARSMIPHLTQQTVDAFFDESQFSEDLSLSDKMIEELYQSSEILITCPMYNYGIPSSLKAYFDLIIRTKKTFTYDHGITGLLQNKKAHIISVMGGVHSVPGGKNPLETHLTHILNHLGIKDINYFSLEGTASPEQLSDKTKATEVLIFKHLH</sequence>
<feature type="domain" description="Flavodoxin-like fold" evidence="7">
    <location>
        <begin position="3"/>
        <end position="181"/>
    </location>
</feature>
<dbReference type="PANTHER" id="PTHR43741">
    <property type="entry name" value="FMN-DEPENDENT NADH-AZOREDUCTASE 1"/>
    <property type="match status" value="1"/>
</dbReference>
<feature type="binding site" evidence="6">
    <location>
        <begin position="16"/>
        <end position="18"/>
    </location>
    <ligand>
        <name>FMN</name>
        <dbReference type="ChEBI" id="CHEBI:58210"/>
    </ligand>
</feature>
<dbReference type="InterPro" id="IPR003680">
    <property type="entry name" value="Flavodoxin_fold"/>
</dbReference>
<evidence type="ECO:0000256" key="5">
    <source>
        <dbReference type="ARBA" id="ARBA00048542"/>
    </source>
</evidence>
<dbReference type="InterPro" id="IPR029039">
    <property type="entry name" value="Flavoprotein-like_sf"/>
</dbReference>
<comment type="subunit">
    <text evidence="6">Homodimer.</text>
</comment>
<dbReference type="Proteomes" id="UP000070513">
    <property type="component" value="Unassembled WGS sequence"/>
</dbReference>
<evidence type="ECO:0000313" key="9">
    <source>
        <dbReference type="Proteomes" id="UP000070513"/>
    </source>
</evidence>
<comment type="catalytic activity">
    <reaction evidence="5">
        <text>N,N-dimethyl-1,4-phenylenediamine + anthranilate + 2 NAD(+) = 2-(4-dimethylaminophenyl)diazenylbenzoate + 2 NADH + 2 H(+)</text>
        <dbReference type="Rhea" id="RHEA:55872"/>
        <dbReference type="ChEBI" id="CHEBI:15378"/>
        <dbReference type="ChEBI" id="CHEBI:15783"/>
        <dbReference type="ChEBI" id="CHEBI:16567"/>
        <dbReference type="ChEBI" id="CHEBI:57540"/>
        <dbReference type="ChEBI" id="CHEBI:57945"/>
        <dbReference type="ChEBI" id="CHEBI:71579"/>
        <dbReference type="EC" id="1.7.1.17"/>
    </reaction>
    <physiologicalReaction direction="right-to-left" evidence="5">
        <dbReference type="Rhea" id="RHEA:55874"/>
    </physiologicalReaction>
</comment>
<protein>
    <recommendedName>
        <fullName evidence="6">FMN dependent NADH:quinone oxidoreductase</fullName>
        <ecNumber evidence="6">1.6.5.-</ecNumber>
    </recommendedName>
    <alternativeName>
        <fullName evidence="6">Azo-dye reductase</fullName>
    </alternativeName>
    <alternativeName>
        <fullName evidence="6">FMN-dependent NADH-azo compound oxidoreductase</fullName>
    </alternativeName>
    <alternativeName>
        <fullName evidence="6">FMN-dependent NADH-azoreductase</fullName>
        <ecNumber evidence="6">1.7.1.17</ecNumber>
    </alternativeName>
</protein>
<dbReference type="GO" id="GO:0010181">
    <property type="term" value="F:FMN binding"/>
    <property type="evidence" value="ECO:0007669"/>
    <property type="project" value="UniProtKB-UniRule"/>
</dbReference>